<organism evidence="2 3">
    <name type="scientific">Gossypium darwinii</name>
    <name type="common">Darwin's cotton</name>
    <name type="synonym">Gossypium barbadense var. darwinii</name>
    <dbReference type="NCBI Taxonomy" id="34276"/>
    <lineage>
        <taxon>Eukaryota</taxon>
        <taxon>Viridiplantae</taxon>
        <taxon>Streptophyta</taxon>
        <taxon>Embryophyta</taxon>
        <taxon>Tracheophyta</taxon>
        <taxon>Spermatophyta</taxon>
        <taxon>Magnoliopsida</taxon>
        <taxon>eudicotyledons</taxon>
        <taxon>Gunneridae</taxon>
        <taxon>Pentapetalae</taxon>
        <taxon>rosids</taxon>
        <taxon>malvids</taxon>
        <taxon>Malvales</taxon>
        <taxon>Malvaceae</taxon>
        <taxon>Malvoideae</taxon>
        <taxon>Gossypium</taxon>
    </lineage>
</organism>
<dbReference type="Proteomes" id="UP000323506">
    <property type="component" value="Chromosome D07"/>
</dbReference>
<feature type="region of interest" description="Disordered" evidence="1">
    <location>
        <begin position="31"/>
        <end position="74"/>
    </location>
</feature>
<gene>
    <name evidence="2" type="ORF">ES288_D07G112300v1</name>
</gene>
<keyword evidence="3" id="KW-1185">Reference proteome</keyword>
<dbReference type="EMBL" id="CM017707">
    <property type="protein sequence ID" value="TYG60992.1"/>
    <property type="molecule type" value="Genomic_DNA"/>
</dbReference>
<evidence type="ECO:0000256" key="1">
    <source>
        <dbReference type="SAM" id="MobiDB-lite"/>
    </source>
</evidence>
<protein>
    <submittedName>
        <fullName evidence="2">Uncharacterized protein</fullName>
    </submittedName>
</protein>
<reference evidence="2 3" key="1">
    <citation type="submission" date="2019-06" db="EMBL/GenBank/DDBJ databases">
        <title>WGS assembly of Gossypium darwinii.</title>
        <authorList>
            <person name="Chen Z.J."/>
            <person name="Sreedasyam A."/>
            <person name="Ando A."/>
            <person name="Song Q."/>
            <person name="De L."/>
            <person name="Hulse-Kemp A."/>
            <person name="Ding M."/>
            <person name="Ye W."/>
            <person name="Kirkbride R."/>
            <person name="Jenkins J."/>
            <person name="Plott C."/>
            <person name="Lovell J."/>
            <person name="Lin Y.-M."/>
            <person name="Vaughn R."/>
            <person name="Liu B."/>
            <person name="Li W."/>
            <person name="Simpson S."/>
            <person name="Scheffler B."/>
            <person name="Saski C."/>
            <person name="Grover C."/>
            <person name="Hu G."/>
            <person name="Conover J."/>
            <person name="Carlson J."/>
            <person name="Shu S."/>
            <person name="Boston L."/>
            <person name="Williams M."/>
            <person name="Peterson D."/>
            <person name="Mcgee K."/>
            <person name="Jones D."/>
            <person name="Wendel J."/>
            <person name="Stelly D."/>
            <person name="Grimwood J."/>
            <person name="Schmutz J."/>
        </authorList>
    </citation>
    <scope>NUCLEOTIDE SEQUENCE [LARGE SCALE GENOMIC DNA]</scope>
    <source>
        <strain evidence="2">1808015.09</strain>
    </source>
</reference>
<name>A0A5D2BYV3_GOSDA</name>
<proteinExistence type="predicted"/>
<evidence type="ECO:0000313" key="3">
    <source>
        <dbReference type="Proteomes" id="UP000323506"/>
    </source>
</evidence>
<dbReference type="AlphaFoldDB" id="A0A5D2BYV3"/>
<evidence type="ECO:0000313" key="2">
    <source>
        <dbReference type="EMBL" id="TYG60992.1"/>
    </source>
</evidence>
<sequence>MVKVAIASFYWVKKVVSDRGTLDLAPLLDDNNSEGMMLSKQANNSTRSNDPRARKKCSMREDPQQNHPWPRGMF</sequence>
<accession>A0A5D2BYV3</accession>